<evidence type="ECO:0000313" key="3">
    <source>
        <dbReference type="Proteomes" id="UP000660262"/>
    </source>
</evidence>
<dbReference type="Pfam" id="PF01425">
    <property type="entry name" value="Amidase"/>
    <property type="match status" value="1"/>
</dbReference>
<dbReference type="InterPro" id="IPR023631">
    <property type="entry name" value="Amidase_dom"/>
</dbReference>
<dbReference type="SUPFAM" id="SSF75304">
    <property type="entry name" value="Amidase signature (AS) enzymes"/>
    <property type="match status" value="1"/>
</dbReference>
<dbReference type="InterPro" id="IPR036928">
    <property type="entry name" value="AS_sf"/>
</dbReference>
<evidence type="ECO:0000259" key="1">
    <source>
        <dbReference type="Pfam" id="PF01425"/>
    </source>
</evidence>
<comment type="caution">
    <text evidence="2">The sequence shown here is derived from an EMBL/GenBank/DDBJ whole genome shotgun (WGS) entry which is preliminary data.</text>
</comment>
<reference evidence="2" key="1">
    <citation type="submission" date="2020-10" db="EMBL/GenBank/DDBJ databases">
        <title>Unveiling of a novel bifunctional photoreceptor, Dualchrome1, isolated from a cosmopolitan green alga.</title>
        <authorList>
            <person name="Suzuki S."/>
            <person name="Kawachi M."/>
        </authorList>
    </citation>
    <scope>NUCLEOTIDE SEQUENCE</scope>
    <source>
        <strain evidence="2">NIES 2893</strain>
    </source>
</reference>
<protein>
    <recommendedName>
        <fullName evidence="1">Amidase domain-containing protein</fullName>
    </recommendedName>
</protein>
<accession>A0A830H5H7</accession>
<keyword evidence="3" id="KW-1185">Reference proteome</keyword>
<proteinExistence type="predicted"/>
<gene>
    <name evidence="2" type="ORF">PPROV_000002600</name>
</gene>
<dbReference type="OrthoDB" id="245563at2759"/>
<dbReference type="AlphaFoldDB" id="A0A830H5H7"/>
<feature type="domain" description="Amidase" evidence="1">
    <location>
        <begin position="35"/>
        <end position="466"/>
    </location>
</feature>
<sequence>MIPGRTRLGSRLVLTGAARNNTRTHACFTLARTTYRAMATAAAATNRSSADSATYSEEALHVPTQNNEGCLANLSFAVKDCFDVKGAPTGFGNPTWLATHAECPQTHADAVRILLSAGACIDGKTHMDELAYSLNGENAHYGTPVNVAAPARIPGGSSSGSATAAARGDVSFALGTDTGGSVRTPAAYQGIFGLRPTHGRVSLAGCRPLAPSFDTPGILAKDFRTFHAASLCLIGCEKDEVVRELSASDDDEQLLPPLVWVTDAFDMLCSRETQDTIVRTLADAGIVISDKRPLLDESSLTTWDDALSAFRHLQAMEIWEEHGAWIEENQPNFGPGTSDRFAMARDMHAELATSEGVSRKAASQAARDAMTEAVKRLVPAGGAIVIPTAPGPAPLKATPPDALNAFRNDVLKLTMVCGLSRAPQVTLPAGLTCEANGPPGFPGEQHGEAPVGVSVIGAPGDDVALLRVASKIAQKIALSLK</sequence>
<dbReference type="PANTHER" id="PTHR46310:SF7">
    <property type="entry name" value="AMIDASE 1"/>
    <property type="match status" value="1"/>
</dbReference>
<organism evidence="2 3">
    <name type="scientific">Pycnococcus provasolii</name>
    <dbReference type="NCBI Taxonomy" id="41880"/>
    <lineage>
        <taxon>Eukaryota</taxon>
        <taxon>Viridiplantae</taxon>
        <taxon>Chlorophyta</taxon>
        <taxon>Pseudoscourfieldiophyceae</taxon>
        <taxon>Pseudoscourfieldiales</taxon>
        <taxon>Pycnococcaceae</taxon>
        <taxon>Pycnococcus</taxon>
    </lineage>
</organism>
<evidence type="ECO:0000313" key="2">
    <source>
        <dbReference type="EMBL" id="GHP01270.1"/>
    </source>
</evidence>
<dbReference type="PANTHER" id="PTHR46310">
    <property type="entry name" value="AMIDASE 1"/>
    <property type="match status" value="1"/>
</dbReference>
<dbReference type="EMBL" id="BNJQ01000001">
    <property type="protein sequence ID" value="GHP01270.1"/>
    <property type="molecule type" value="Genomic_DNA"/>
</dbReference>
<dbReference type="Gene3D" id="3.90.1300.10">
    <property type="entry name" value="Amidase signature (AS) domain"/>
    <property type="match status" value="1"/>
</dbReference>
<dbReference type="Proteomes" id="UP000660262">
    <property type="component" value="Unassembled WGS sequence"/>
</dbReference>
<name>A0A830H5H7_9CHLO</name>